<evidence type="ECO:0000256" key="3">
    <source>
        <dbReference type="ARBA" id="ARBA00022553"/>
    </source>
</evidence>
<dbReference type="Gene3D" id="3.40.50.2300">
    <property type="match status" value="1"/>
</dbReference>
<dbReference type="InterPro" id="IPR035965">
    <property type="entry name" value="PAS-like_dom_sf"/>
</dbReference>
<evidence type="ECO:0000313" key="15">
    <source>
        <dbReference type="Proteomes" id="UP000075583"/>
    </source>
</evidence>
<dbReference type="InterPro" id="IPR001789">
    <property type="entry name" value="Sig_transdc_resp-reg_receiver"/>
</dbReference>
<dbReference type="InterPro" id="IPR011006">
    <property type="entry name" value="CheY-like_superfamily"/>
</dbReference>
<dbReference type="InterPro" id="IPR000700">
    <property type="entry name" value="PAS-assoc_C"/>
</dbReference>
<dbReference type="RefSeq" id="WP_062593825.1">
    <property type="nucleotide sequence ID" value="NZ_LQZQ01000050.1"/>
</dbReference>
<sequence>MTSQPIRILLVDDDEDDFVLTKDILDEIERFPYQLTWEPSYSKAISKINENAFDICLIDFRLGENDGISIISNAVKNEIQFPFILLTGKGDKEIDLRAMNEGAADYLVKGEITPQLMERSIRYALNHNKAIKQVKEGERKFKQLFERSIDAIYICDCNHNLLEANPSLEKLLGYKSEEISGMNMKDLFLHPADFERFTRLLSSKNQIKSLEAIFLAKDNRKLICQLNAVVRTDFSKNSIGFQGILRDITLLKKAERDLLMAEKLSVTGKIARSVAHEVRNPLTNIQLAISQMRDEVTEDDSEMAFMIDMVDRNAGRINQLITEMLNSSKPKSLQKEELSMNELINESIELVKDRFILKGMKLVQNFDPELEKLLVDKEQIKVVLINLMINALEAMEENKGVLHVSTIDLDDSIEVSITDNGSGISKEDIKKLFDLFYTKKSGGMGLGLTSTLTIVQSHGGSIDVSSKLNEGTTFTVSLPKDSPASVENLEDE</sequence>
<dbReference type="Gene3D" id="3.30.565.10">
    <property type="entry name" value="Histidine kinase-like ATPase, C-terminal domain"/>
    <property type="match status" value="1"/>
</dbReference>
<proteinExistence type="predicted"/>
<evidence type="ECO:0000256" key="5">
    <source>
        <dbReference type="ARBA" id="ARBA00022741"/>
    </source>
</evidence>
<dbReference type="Gene3D" id="3.30.450.20">
    <property type="entry name" value="PAS domain"/>
    <property type="match status" value="1"/>
</dbReference>
<evidence type="ECO:0000313" key="14">
    <source>
        <dbReference type="EMBL" id="KYG71772.1"/>
    </source>
</evidence>
<dbReference type="SMART" id="SM00388">
    <property type="entry name" value="HisKA"/>
    <property type="match status" value="1"/>
</dbReference>
<dbReference type="SMART" id="SM00387">
    <property type="entry name" value="HATPase_c"/>
    <property type="match status" value="1"/>
</dbReference>
<dbReference type="SUPFAM" id="SSF55874">
    <property type="entry name" value="ATPase domain of HSP90 chaperone/DNA topoisomerase II/histidine kinase"/>
    <property type="match status" value="1"/>
</dbReference>
<dbReference type="CDD" id="cd00130">
    <property type="entry name" value="PAS"/>
    <property type="match status" value="1"/>
</dbReference>
<comment type="caution">
    <text evidence="14">The sequence shown here is derived from an EMBL/GenBank/DDBJ whole genome shotgun (WGS) entry which is preliminary data.</text>
</comment>
<comment type="catalytic activity">
    <reaction evidence="1">
        <text>ATP + protein L-histidine = ADP + protein N-phospho-L-histidine.</text>
        <dbReference type="EC" id="2.7.13.3"/>
    </reaction>
</comment>
<feature type="domain" description="Histidine kinase" evidence="10">
    <location>
        <begin position="273"/>
        <end position="482"/>
    </location>
</feature>
<keyword evidence="7" id="KW-0067">ATP-binding</keyword>
<feature type="domain" description="Response regulatory" evidence="11">
    <location>
        <begin position="7"/>
        <end position="124"/>
    </location>
</feature>
<dbReference type="CDD" id="cd00082">
    <property type="entry name" value="HisKA"/>
    <property type="match status" value="1"/>
</dbReference>
<feature type="domain" description="PAS" evidence="12">
    <location>
        <begin position="137"/>
        <end position="201"/>
    </location>
</feature>
<evidence type="ECO:0000259" key="13">
    <source>
        <dbReference type="PROSITE" id="PS50113"/>
    </source>
</evidence>
<evidence type="ECO:0000259" key="12">
    <source>
        <dbReference type="PROSITE" id="PS50112"/>
    </source>
</evidence>
<dbReference type="InterPro" id="IPR036890">
    <property type="entry name" value="HATPase_C_sf"/>
</dbReference>
<protein>
    <recommendedName>
        <fullName evidence="2">histidine kinase</fullName>
        <ecNumber evidence="2">2.7.13.3</ecNumber>
    </recommendedName>
</protein>
<dbReference type="PROSITE" id="PS50109">
    <property type="entry name" value="HIS_KIN"/>
    <property type="match status" value="1"/>
</dbReference>
<dbReference type="InterPro" id="IPR005467">
    <property type="entry name" value="His_kinase_dom"/>
</dbReference>
<dbReference type="EMBL" id="LQZQ01000050">
    <property type="protein sequence ID" value="KYG71772.1"/>
    <property type="molecule type" value="Genomic_DNA"/>
</dbReference>
<dbReference type="PANTHER" id="PTHR43065:SF10">
    <property type="entry name" value="PEROXIDE STRESS-ACTIVATED HISTIDINE KINASE MAK3"/>
    <property type="match status" value="1"/>
</dbReference>
<dbReference type="InterPro" id="IPR003661">
    <property type="entry name" value="HisK_dim/P_dom"/>
</dbReference>
<dbReference type="NCBIfam" id="TIGR00229">
    <property type="entry name" value="sensory_box"/>
    <property type="match status" value="1"/>
</dbReference>
<dbReference type="SUPFAM" id="SSF55785">
    <property type="entry name" value="PYP-like sensor domain (PAS domain)"/>
    <property type="match status" value="1"/>
</dbReference>
<evidence type="ECO:0000256" key="4">
    <source>
        <dbReference type="ARBA" id="ARBA00022679"/>
    </source>
</evidence>
<dbReference type="Pfam" id="PF00072">
    <property type="entry name" value="Response_reg"/>
    <property type="match status" value="1"/>
</dbReference>
<evidence type="ECO:0000259" key="11">
    <source>
        <dbReference type="PROSITE" id="PS50110"/>
    </source>
</evidence>
<dbReference type="SMART" id="SM00448">
    <property type="entry name" value="REC"/>
    <property type="match status" value="1"/>
</dbReference>
<gene>
    <name evidence="14" type="ORF">MB14_10695</name>
</gene>
<dbReference type="STRING" id="279360.MB14_10695"/>
<keyword evidence="4" id="KW-0808">Transferase</keyword>
<dbReference type="PROSITE" id="PS50112">
    <property type="entry name" value="PAS"/>
    <property type="match status" value="1"/>
</dbReference>
<dbReference type="Gene3D" id="1.10.287.130">
    <property type="match status" value="1"/>
</dbReference>
<keyword evidence="3 9" id="KW-0597">Phosphoprotein</keyword>
<keyword evidence="6" id="KW-0418">Kinase</keyword>
<dbReference type="Pfam" id="PF00989">
    <property type="entry name" value="PAS"/>
    <property type="match status" value="1"/>
</dbReference>
<evidence type="ECO:0000256" key="2">
    <source>
        <dbReference type="ARBA" id="ARBA00012438"/>
    </source>
</evidence>
<dbReference type="InterPro" id="IPR013767">
    <property type="entry name" value="PAS_fold"/>
</dbReference>
<dbReference type="EC" id="2.7.13.3" evidence="2"/>
<keyword evidence="15" id="KW-1185">Reference proteome</keyword>
<dbReference type="SUPFAM" id="SSF52172">
    <property type="entry name" value="CheY-like"/>
    <property type="match status" value="1"/>
</dbReference>
<dbReference type="CDD" id="cd00156">
    <property type="entry name" value="REC"/>
    <property type="match status" value="1"/>
</dbReference>
<dbReference type="OrthoDB" id="9806995at2"/>
<dbReference type="InterPro" id="IPR003594">
    <property type="entry name" value="HATPase_dom"/>
</dbReference>
<evidence type="ECO:0000259" key="10">
    <source>
        <dbReference type="PROSITE" id="PS50109"/>
    </source>
</evidence>
<dbReference type="PROSITE" id="PS50110">
    <property type="entry name" value="RESPONSE_REGULATORY"/>
    <property type="match status" value="1"/>
</dbReference>
<evidence type="ECO:0000256" key="9">
    <source>
        <dbReference type="PROSITE-ProRule" id="PRU00169"/>
    </source>
</evidence>
<dbReference type="InterPro" id="IPR036097">
    <property type="entry name" value="HisK_dim/P_sf"/>
</dbReference>
<keyword evidence="8" id="KW-0902">Two-component regulatory system</keyword>
<evidence type="ECO:0000256" key="1">
    <source>
        <dbReference type="ARBA" id="ARBA00000085"/>
    </source>
</evidence>
<evidence type="ECO:0000256" key="8">
    <source>
        <dbReference type="ARBA" id="ARBA00023012"/>
    </source>
</evidence>
<dbReference type="Proteomes" id="UP000075583">
    <property type="component" value="Unassembled WGS sequence"/>
</dbReference>
<dbReference type="SUPFAM" id="SSF47384">
    <property type="entry name" value="Homodimeric domain of signal transducing histidine kinase"/>
    <property type="match status" value="1"/>
</dbReference>
<name>A0A150WZP7_ROSEK</name>
<feature type="modified residue" description="4-aspartylphosphate" evidence="9">
    <location>
        <position position="59"/>
    </location>
</feature>
<evidence type="ECO:0000256" key="6">
    <source>
        <dbReference type="ARBA" id="ARBA00022777"/>
    </source>
</evidence>
<dbReference type="AlphaFoldDB" id="A0A150WZP7"/>
<dbReference type="Pfam" id="PF00512">
    <property type="entry name" value="HisKA"/>
    <property type="match status" value="1"/>
</dbReference>
<dbReference type="Pfam" id="PF02518">
    <property type="entry name" value="HATPase_c"/>
    <property type="match status" value="1"/>
</dbReference>
<feature type="domain" description="PAC" evidence="13">
    <location>
        <begin position="208"/>
        <end position="260"/>
    </location>
</feature>
<dbReference type="GO" id="GO:0006355">
    <property type="term" value="P:regulation of DNA-templated transcription"/>
    <property type="evidence" value="ECO:0007669"/>
    <property type="project" value="InterPro"/>
</dbReference>
<keyword evidence="5" id="KW-0547">Nucleotide-binding</keyword>
<reference evidence="14" key="1">
    <citation type="submission" date="2016-01" db="EMBL/GenBank/DDBJ databases">
        <title>Genome sequencing of Roseivirga ehrenbergii KMM 6017.</title>
        <authorList>
            <person name="Selvaratnam C."/>
            <person name="Thevarajoo S."/>
            <person name="Goh K.M."/>
            <person name="Ee R."/>
            <person name="Chan K.-G."/>
            <person name="Chong C.S."/>
        </authorList>
    </citation>
    <scope>NUCLEOTIDE SEQUENCE [LARGE SCALE GENOMIC DNA]</scope>
    <source>
        <strain evidence="14">KMM 6017</strain>
    </source>
</reference>
<organism evidence="14 15">
    <name type="scientific">Roseivirga ehrenbergii (strain DSM 102268 / JCM 13514 / KCTC 12282 / NCIMB 14502 / KMM 6017)</name>
    <dbReference type="NCBI Taxonomy" id="279360"/>
    <lineage>
        <taxon>Bacteria</taxon>
        <taxon>Pseudomonadati</taxon>
        <taxon>Bacteroidota</taxon>
        <taxon>Cytophagia</taxon>
        <taxon>Cytophagales</taxon>
        <taxon>Roseivirgaceae</taxon>
        <taxon>Roseivirga</taxon>
    </lineage>
</organism>
<dbReference type="PROSITE" id="PS50113">
    <property type="entry name" value="PAC"/>
    <property type="match status" value="1"/>
</dbReference>
<dbReference type="GO" id="GO:0005524">
    <property type="term" value="F:ATP binding"/>
    <property type="evidence" value="ECO:0007669"/>
    <property type="project" value="UniProtKB-KW"/>
</dbReference>
<accession>A0A150WZP7</accession>
<dbReference type="SMART" id="SM00091">
    <property type="entry name" value="PAS"/>
    <property type="match status" value="1"/>
</dbReference>
<evidence type="ECO:0000256" key="7">
    <source>
        <dbReference type="ARBA" id="ARBA00022840"/>
    </source>
</evidence>
<dbReference type="GO" id="GO:0000155">
    <property type="term" value="F:phosphorelay sensor kinase activity"/>
    <property type="evidence" value="ECO:0007669"/>
    <property type="project" value="InterPro"/>
</dbReference>
<dbReference type="InterPro" id="IPR000014">
    <property type="entry name" value="PAS"/>
</dbReference>
<dbReference type="PANTHER" id="PTHR43065">
    <property type="entry name" value="SENSOR HISTIDINE KINASE"/>
    <property type="match status" value="1"/>
</dbReference>
<dbReference type="InterPro" id="IPR004358">
    <property type="entry name" value="Sig_transdc_His_kin-like_C"/>
</dbReference>
<dbReference type="PRINTS" id="PR00344">
    <property type="entry name" value="BCTRLSENSOR"/>
</dbReference>